<reference evidence="2 3" key="1">
    <citation type="journal article" date="2011" name="Int. J. Syst. Evol. Microbiol.">
        <title>Zhongshania antarctica gen. nov., sp. nov. and Zhongshania guokunii sp. nov., gammaproteobacteria respectively isolated from coastal attached (fast) ice and surface seawater of the Antarctic.</title>
        <authorList>
            <person name="Li H.J."/>
            <person name="Zhang X.Y."/>
            <person name="Chen C.X."/>
            <person name="Zhang Y.J."/>
            <person name="Gao Z.M."/>
            <person name="Yu Y."/>
            <person name="Chen X.L."/>
            <person name="Chen B."/>
            <person name="Zhang Y.Z."/>
        </authorList>
    </citation>
    <scope>NUCLEOTIDE SEQUENCE [LARGE SCALE GENOMIC DNA]</scope>
    <source>
        <strain evidence="2 3">R06B22</strain>
    </source>
</reference>
<accession>A0ABV3TTX4</accession>
<feature type="transmembrane region" description="Helical" evidence="1">
    <location>
        <begin position="49"/>
        <end position="68"/>
    </location>
</feature>
<feature type="transmembrane region" description="Helical" evidence="1">
    <location>
        <begin position="174"/>
        <end position="195"/>
    </location>
</feature>
<keyword evidence="1" id="KW-1133">Transmembrane helix</keyword>
<feature type="transmembrane region" description="Helical" evidence="1">
    <location>
        <begin position="476"/>
        <end position="494"/>
    </location>
</feature>
<keyword evidence="1" id="KW-0812">Transmembrane</keyword>
<organism evidence="2 3">
    <name type="scientific">Zhongshania arctica</name>
    <dbReference type="NCBI Taxonomy" id="3238302"/>
    <lineage>
        <taxon>Bacteria</taxon>
        <taxon>Pseudomonadati</taxon>
        <taxon>Pseudomonadota</taxon>
        <taxon>Gammaproteobacteria</taxon>
        <taxon>Cellvibrionales</taxon>
        <taxon>Spongiibacteraceae</taxon>
        <taxon>Zhongshania</taxon>
    </lineage>
</organism>
<feature type="transmembrane region" description="Helical" evidence="1">
    <location>
        <begin position="129"/>
        <end position="153"/>
    </location>
</feature>
<dbReference type="Proteomes" id="UP001557484">
    <property type="component" value="Unassembled WGS sequence"/>
</dbReference>
<protein>
    <recommendedName>
        <fullName evidence="4">Fenitrothion hydrolase</fullName>
    </recommendedName>
</protein>
<evidence type="ECO:0000313" key="3">
    <source>
        <dbReference type="Proteomes" id="UP001557484"/>
    </source>
</evidence>
<proteinExistence type="predicted"/>
<feature type="transmembrane region" description="Helical" evidence="1">
    <location>
        <begin position="374"/>
        <end position="393"/>
    </location>
</feature>
<comment type="caution">
    <text evidence="2">The sequence shown here is derived from an EMBL/GenBank/DDBJ whole genome shotgun (WGS) entry which is preliminary data.</text>
</comment>
<dbReference type="RefSeq" id="WP_368375167.1">
    <property type="nucleotide sequence ID" value="NZ_JBFRYB010000001.1"/>
</dbReference>
<gene>
    <name evidence="2" type="ORF">AB4875_06125</name>
</gene>
<feature type="transmembrane region" description="Helical" evidence="1">
    <location>
        <begin position="89"/>
        <end position="117"/>
    </location>
</feature>
<name>A0ABV3TTX4_9GAMM</name>
<dbReference type="EMBL" id="JBFRYB010000001">
    <property type="protein sequence ID" value="MEX1665056.1"/>
    <property type="molecule type" value="Genomic_DNA"/>
</dbReference>
<feature type="transmembrane region" description="Helical" evidence="1">
    <location>
        <begin position="207"/>
        <end position="226"/>
    </location>
</feature>
<keyword evidence="3" id="KW-1185">Reference proteome</keyword>
<evidence type="ECO:0008006" key="4">
    <source>
        <dbReference type="Google" id="ProtNLM"/>
    </source>
</evidence>
<evidence type="ECO:0000256" key="1">
    <source>
        <dbReference type="SAM" id="Phobius"/>
    </source>
</evidence>
<keyword evidence="1" id="KW-0472">Membrane</keyword>
<feature type="transmembrane region" description="Helical" evidence="1">
    <location>
        <begin position="341"/>
        <end position="362"/>
    </location>
</feature>
<sequence>MGFKRAIKKPASKAYLPWLLGMALAAFALPVWSHSFGTLYTLPVPFWLYAWGCSAALLLSFLLVAWFAQQPSPSQSASSPAQSHHGKRLLVLPAVLISVLRVLSISALLLCIATGLWGTANAYLNFNMTFFWIIFVLGFAYFSALVGDLYPLINPWHMLVRGVARVLKIDFSGRISYPQALGYWPALLLYMAFIWLELFGGGGPKELSYALIAYGVFNVLAAWLLGSEAWFKQGEFFGVLFALISKMAAVSIQPRGEHGQYSHLVLRPPFSGLQRGRASSLSELLFVLFLLSSTAFDGLHQTNIWASFFWQDIAGLYREYTSQNIVQAYPVLKTMHAAFEASTLFLSPLFYLAVFFIFLALVRRLTKFQGTLQTLALQFSYSLLPIALVYHITHYYTLISSQGVMIFRLVSDPFGLGWNLFNTAHWRPNSVTPNMDWVWHTQVGLILFGHVVSVYLAHKEAQALFSRRRQATLSQLPMLVLMIIFTCFGLWILAQPVTATRL</sequence>
<evidence type="ECO:0000313" key="2">
    <source>
        <dbReference type="EMBL" id="MEX1665056.1"/>
    </source>
</evidence>
<feature type="transmembrane region" description="Helical" evidence="1">
    <location>
        <begin position="437"/>
        <end position="456"/>
    </location>
</feature>